<evidence type="ECO:0000256" key="4">
    <source>
        <dbReference type="ARBA" id="ARBA00022679"/>
    </source>
</evidence>
<name>A0A2S9QGM1_9HYPH</name>
<keyword evidence="8" id="KW-0812">Transmembrane</keyword>
<dbReference type="Pfam" id="PF07568">
    <property type="entry name" value="HisKA_2"/>
    <property type="match status" value="1"/>
</dbReference>
<keyword evidence="8" id="KW-0472">Membrane</keyword>
<dbReference type="Gene3D" id="3.30.450.20">
    <property type="entry name" value="PAS domain"/>
    <property type="match status" value="1"/>
</dbReference>
<keyword evidence="11" id="KW-1185">Reference proteome</keyword>
<keyword evidence="5" id="KW-0547">Nucleotide-binding</keyword>
<dbReference type="EC" id="2.7.13.3" evidence="2"/>
<evidence type="ECO:0000256" key="1">
    <source>
        <dbReference type="ARBA" id="ARBA00000085"/>
    </source>
</evidence>
<dbReference type="PANTHER" id="PTHR41523">
    <property type="entry name" value="TWO-COMPONENT SYSTEM SENSOR PROTEIN"/>
    <property type="match status" value="1"/>
</dbReference>
<evidence type="ECO:0000313" key="10">
    <source>
        <dbReference type="EMBL" id="PRH88440.1"/>
    </source>
</evidence>
<organism evidence="10 11">
    <name type="scientific">Labrys okinawensis</name>
    <dbReference type="NCBI Taxonomy" id="346911"/>
    <lineage>
        <taxon>Bacteria</taxon>
        <taxon>Pseudomonadati</taxon>
        <taxon>Pseudomonadota</taxon>
        <taxon>Alphaproteobacteria</taxon>
        <taxon>Hyphomicrobiales</taxon>
        <taxon>Xanthobacteraceae</taxon>
        <taxon>Labrys</taxon>
    </lineage>
</organism>
<evidence type="ECO:0000256" key="2">
    <source>
        <dbReference type="ARBA" id="ARBA00012438"/>
    </source>
</evidence>
<evidence type="ECO:0000259" key="9">
    <source>
        <dbReference type="Pfam" id="PF07568"/>
    </source>
</evidence>
<accession>A0A2S9QGM1</accession>
<feature type="domain" description="Signal transduction histidine kinase subgroup 2 dimerisation and phosphoacceptor" evidence="9">
    <location>
        <begin position="376"/>
        <end position="443"/>
    </location>
</feature>
<evidence type="ECO:0000256" key="3">
    <source>
        <dbReference type="ARBA" id="ARBA00022553"/>
    </source>
</evidence>
<dbReference type="InterPro" id="IPR011495">
    <property type="entry name" value="Sig_transdc_His_kin_sub2_dim/P"/>
</dbReference>
<evidence type="ECO:0000256" key="6">
    <source>
        <dbReference type="ARBA" id="ARBA00022777"/>
    </source>
</evidence>
<gene>
    <name evidence="10" type="ORF">C5L14_04130</name>
</gene>
<protein>
    <recommendedName>
        <fullName evidence="2">histidine kinase</fullName>
        <ecNumber evidence="2">2.7.13.3</ecNumber>
    </recommendedName>
</protein>
<proteinExistence type="predicted"/>
<sequence length="576" mass="62009">MTARFRHVFNKILAFDTVQAKLLTFFLMVAIPVGAITSIIAVVTYRDDVKTIETSQAQTVGNFVVRMNIWYVGVLRGLMISAAEVTAGASCDAVGKANVGQLDGYQALLIQGDGGPACLFSGVSGLDQAALAAELEAQAGKPVIQPRAVLSPVTSRYDSVVLAGERRLVVYARREGKPDAPGWRALLVVAPQALDRVFNLGEGDRDFVAALITLHEDIVFARGRPAVDNSWLPGKGTIPGTRQRWVAVSDAGQTRIYYAMPAAPDLYIIASFRDIHLRAARSQFLFLLLAPLAALLLLLVVFARVMKRHLVQWLKGIEAASRARRHSGWGRVPLSAQMPSDIRNVVVAFNDMVEEQEAREHRLQTALAANHALTRELHHRVKNNLQVVQSYIGLSKNAYAGDARMALSEAECRVHVLSAAYRGALSEGEMHPVAVEPFLRDVTLVIGRLLCRPGQAMILRGRTDMALPVDRAIPLGLLVVDHASAILHAGLALALTLEIADLDGGRFGFGFSADRPVEAPRPSRILLGLVQQLDAAETKDLAAGNLGAWELVVAGGGEKQVQDRGGDPNVGVSAGG</sequence>
<dbReference type="GO" id="GO:0005524">
    <property type="term" value="F:ATP binding"/>
    <property type="evidence" value="ECO:0007669"/>
    <property type="project" value="UniProtKB-KW"/>
</dbReference>
<keyword evidence="4" id="KW-0808">Transferase</keyword>
<dbReference type="GO" id="GO:0004673">
    <property type="term" value="F:protein histidine kinase activity"/>
    <property type="evidence" value="ECO:0007669"/>
    <property type="project" value="UniProtKB-EC"/>
</dbReference>
<keyword evidence="3" id="KW-0597">Phosphoprotein</keyword>
<evidence type="ECO:0000256" key="5">
    <source>
        <dbReference type="ARBA" id="ARBA00022741"/>
    </source>
</evidence>
<feature type="transmembrane region" description="Helical" evidence="8">
    <location>
        <begin position="284"/>
        <end position="305"/>
    </location>
</feature>
<keyword evidence="7" id="KW-0067">ATP-binding</keyword>
<comment type="caution">
    <text evidence="10">The sequence shown here is derived from an EMBL/GenBank/DDBJ whole genome shotgun (WGS) entry which is preliminary data.</text>
</comment>
<dbReference type="EMBL" id="PUEJ01000002">
    <property type="protein sequence ID" value="PRH88440.1"/>
    <property type="molecule type" value="Genomic_DNA"/>
</dbReference>
<keyword evidence="8" id="KW-1133">Transmembrane helix</keyword>
<dbReference type="PANTHER" id="PTHR41523:SF8">
    <property type="entry name" value="ETHYLENE RESPONSE SENSOR PROTEIN"/>
    <property type="match status" value="1"/>
</dbReference>
<evidence type="ECO:0000313" key="11">
    <source>
        <dbReference type="Proteomes" id="UP000237682"/>
    </source>
</evidence>
<dbReference type="AlphaFoldDB" id="A0A2S9QGM1"/>
<evidence type="ECO:0000256" key="7">
    <source>
        <dbReference type="ARBA" id="ARBA00022840"/>
    </source>
</evidence>
<feature type="transmembrane region" description="Helical" evidence="8">
    <location>
        <begin position="21"/>
        <end position="45"/>
    </location>
</feature>
<evidence type="ECO:0000256" key="8">
    <source>
        <dbReference type="SAM" id="Phobius"/>
    </source>
</evidence>
<comment type="catalytic activity">
    <reaction evidence="1">
        <text>ATP + protein L-histidine = ADP + protein N-phospho-L-histidine.</text>
        <dbReference type="EC" id="2.7.13.3"/>
    </reaction>
</comment>
<dbReference type="Proteomes" id="UP000237682">
    <property type="component" value="Unassembled WGS sequence"/>
</dbReference>
<keyword evidence="6" id="KW-0418">Kinase</keyword>
<reference evidence="10 11" key="1">
    <citation type="submission" date="2018-02" db="EMBL/GenBank/DDBJ databases">
        <title>Whole genome sequencing of endophytic bacterium.</title>
        <authorList>
            <person name="Eedara R."/>
            <person name="Podile A.R."/>
        </authorList>
    </citation>
    <scope>NUCLEOTIDE SEQUENCE [LARGE SCALE GENOMIC DNA]</scope>
    <source>
        <strain evidence="10 11">RP1T</strain>
    </source>
</reference>